<accession>A0A4Q0XCU3</accession>
<evidence type="ECO:0000259" key="4">
    <source>
        <dbReference type="Pfam" id="PF00294"/>
    </source>
</evidence>
<reference evidence="5 6" key="1">
    <citation type="submission" date="2019-01" db="EMBL/GenBank/DDBJ databases">
        <title>Genome sequence of the Antarctic species Gelidibacter gilvus ACAM 158(T).</title>
        <authorList>
            <person name="Bowman J.P."/>
        </authorList>
    </citation>
    <scope>NUCLEOTIDE SEQUENCE [LARGE SCALE GENOMIC DNA]</scope>
    <source>
        <strain evidence="5 6">IC158</strain>
    </source>
</reference>
<comment type="caution">
    <text evidence="5">The sequence shown here is derived from an EMBL/GenBank/DDBJ whole genome shotgun (WGS) entry which is preliminary data.</text>
</comment>
<organism evidence="5 6">
    <name type="scientific">Gelidibacter gilvus</name>
    <dbReference type="NCBI Taxonomy" id="59602"/>
    <lineage>
        <taxon>Bacteria</taxon>
        <taxon>Pseudomonadati</taxon>
        <taxon>Bacteroidota</taxon>
        <taxon>Flavobacteriia</taxon>
        <taxon>Flavobacteriales</taxon>
        <taxon>Flavobacteriaceae</taxon>
        <taxon>Gelidibacter</taxon>
    </lineage>
</organism>
<sequence>MFNNKEIIFVSYGEVLFDVFKNKKQIGGAPLNLALRISSFGFPVSMISGVGDDEDGKAILNYIAKKGLNTDGIFNSDRYKTGLVNVHINERGSASYNIEYPSAWDKIETNNIINHMIEEADVFLYGSLVCRDNVSKNTLLEILRNQHLYKVFDVNLRKPHYTMEILKSLMHHADFIKFNDEELKEISENLGSTSKSIEENMIFISKLTNTKSLCVTKGKHGSVLLWKEIFYYNSGFSIEVIDTVGAGDSFLAALISKLLSNDNPQEAIDFGSAIGSMVASCEGANPEFSVKDIESFLSAHRC</sequence>
<comment type="similarity">
    <text evidence="1">Belongs to the carbohydrate kinase PfkB family.</text>
</comment>
<dbReference type="Gene3D" id="3.40.1190.20">
    <property type="match status" value="1"/>
</dbReference>
<feature type="domain" description="Carbohydrate kinase PfkB" evidence="4">
    <location>
        <begin position="9"/>
        <end position="285"/>
    </location>
</feature>
<dbReference type="InterPro" id="IPR050306">
    <property type="entry name" value="PfkB_Carbo_kinase"/>
</dbReference>
<keyword evidence="2" id="KW-0808">Transferase</keyword>
<dbReference type="GO" id="GO:0016301">
    <property type="term" value="F:kinase activity"/>
    <property type="evidence" value="ECO:0007669"/>
    <property type="project" value="UniProtKB-KW"/>
</dbReference>
<protein>
    <submittedName>
        <fullName evidence="5">Carbohydrate kinase</fullName>
    </submittedName>
</protein>
<evidence type="ECO:0000313" key="5">
    <source>
        <dbReference type="EMBL" id="RXJ45752.1"/>
    </source>
</evidence>
<evidence type="ECO:0000256" key="3">
    <source>
        <dbReference type="ARBA" id="ARBA00022777"/>
    </source>
</evidence>
<name>A0A4Q0XCU3_9FLAO</name>
<dbReference type="RefSeq" id="WP_129018372.1">
    <property type="nucleotide sequence ID" value="NZ_SDDZ01000011.1"/>
</dbReference>
<dbReference type="InterPro" id="IPR002173">
    <property type="entry name" value="Carboh/pur_kinase_PfkB_CS"/>
</dbReference>
<proteinExistence type="inferred from homology"/>
<dbReference type="SUPFAM" id="SSF53613">
    <property type="entry name" value="Ribokinase-like"/>
    <property type="match status" value="1"/>
</dbReference>
<keyword evidence="3 5" id="KW-0418">Kinase</keyword>
<dbReference type="InterPro" id="IPR029056">
    <property type="entry name" value="Ribokinase-like"/>
</dbReference>
<evidence type="ECO:0000313" key="6">
    <source>
        <dbReference type="Proteomes" id="UP000289792"/>
    </source>
</evidence>
<dbReference type="PROSITE" id="PS00584">
    <property type="entry name" value="PFKB_KINASES_2"/>
    <property type="match status" value="1"/>
</dbReference>
<dbReference type="CDD" id="cd01167">
    <property type="entry name" value="bac_FRK"/>
    <property type="match status" value="1"/>
</dbReference>
<dbReference type="EMBL" id="SDDZ01000011">
    <property type="protein sequence ID" value="RXJ45752.1"/>
    <property type="molecule type" value="Genomic_DNA"/>
</dbReference>
<dbReference type="InterPro" id="IPR011611">
    <property type="entry name" value="PfkB_dom"/>
</dbReference>
<dbReference type="Pfam" id="PF00294">
    <property type="entry name" value="PfkB"/>
    <property type="match status" value="1"/>
</dbReference>
<dbReference type="AlphaFoldDB" id="A0A4Q0XCU3"/>
<keyword evidence="6" id="KW-1185">Reference proteome</keyword>
<dbReference type="OrthoDB" id="9813569at2"/>
<dbReference type="Proteomes" id="UP000289792">
    <property type="component" value="Unassembled WGS sequence"/>
</dbReference>
<evidence type="ECO:0000256" key="1">
    <source>
        <dbReference type="ARBA" id="ARBA00010688"/>
    </source>
</evidence>
<dbReference type="PANTHER" id="PTHR43085:SF57">
    <property type="entry name" value="CARBOHYDRATE KINASE PFKB DOMAIN-CONTAINING PROTEIN"/>
    <property type="match status" value="1"/>
</dbReference>
<evidence type="ECO:0000256" key="2">
    <source>
        <dbReference type="ARBA" id="ARBA00022679"/>
    </source>
</evidence>
<dbReference type="PANTHER" id="PTHR43085">
    <property type="entry name" value="HEXOKINASE FAMILY MEMBER"/>
    <property type="match status" value="1"/>
</dbReference>
<gene>
    <name evidence="5" type="ORF">ESZ48_15275</name>
</gene>